<dbReference type="NCBIfam" id="TIGR00277">
    <property type="entry name" value="HDIG"/>
    <property type="match status" value="1"/>
</dbReference>
<evidence type="ECO:0000313" key="10">
    <source>
        <dbReference type="Proteomes" id="UP000007947"/>
    </source>
</evidence>
<keyword evidence="2 5" id="KW-0255">Endonuclease</keyword>
<dbReference type="InterPro" id="IPR006674">
    <property type="entry name" value="HD_domain"/>
</dbReference>
<dbReference type="InterPro" id="IPR006675">
    <property type="entry name" value="HDIG_dom"/>
</dbReference>
<dbReference type="CDD" id="cd00077">
    <property type="entry name" value="HDc"/>
    <property type="match status" value="1"/>
</dbReference>
<gene>
    <name evidence="5" type="primary">rny</name>
    <name evidence="9" type="ordered locus">MLP_21170</name>
</gene>
<dbReference type="GO" id="GO:0003723">
    <property type="term" value="F:RNA binding"/>
    <property type="evidence" value="ECO:0007669"/>
    <property type="project" value="UniProtKB-UniRule"/>
</dbReference>
<dbReference type="KEGG" id="mph:MLP_21170"/>
<evidence type="ECO:0000256" key="7">
    <source>
        <dbReference type="SAM" id="Coils"/>
    </source>
</evidence>
<dbReference type="PROSITE" id="PS51831">
    <property type="entry name" value="HD"/>
    <property type="match status" value="1"/>
</dbReference>
<dbReference type="InterPro" id="IPR017705">
    <property type="entry name" value="Ribonuclease_Y"/>
</dbReference>
<dbReference type="eggNOG" id="COG1418">
    <property type="taxonomic scope" value="Bacteria"/>
</dbReference>
<evidence type="ECO:0000256" key="5">
    <source>
        <dbReference type="HAMAP-Rule" id="MF_00335"/>
    </source>
</evidence>
<evidence type="ECO:0000256" key="4">
    <source>
        <dbReference type="ARBA" id="ARBA00022884"/>
    </source>
</evidence>
<evidence type="ECO:0000256" key="3">
    <source>
        <dbReference type="ARBA" id="ARBA00022801"/>
    </source>
</evidence>
<keyword evidence="5" id="KW-1133">Transmembrane helix</keyword>
<feature type="transmembrane region" description="Helical" evidence="5">
    <location>
        <begin position="6"/>
        <end position="30"/>
    </location>
</feature>
<name>F5XDV8_MICPN</name>
<dbReference type="GO" id="GO:0016787">
    <property type="term" value="F:hydrolase activity"/>
    <property type="evidence" value="ECO:0007669"/>
    <property type="project" value="UniProtKB-KW"/>
</dbReference>
<dbReference type="GO" id="GO:0004521">
    <property type="term" value="F:RNA endonuclease activity"/>
    <property type="evidence" value="ECO:0007669"/>
    <property type="project" value="UniProtKB-UniRule"/>
</dbReference>
<comment type="subcellular location">
    <subcellularLocation>
        <location evidence="5">Cell membrane</location>
        <topology evidence="5">Single-pass membrane protein</topology>
    </subcellularLocation>
</comment>
<evidence type="ECO:0000259" key="8">
    <source>
        <dbReference type="PROSITE" id="PS51831"/>
    </source>
</evidence>
<dbReference type="InterPro" id="IPR022711">
    <property type="entry name" value="RNase_Y_N"/>
</dbReference>
<dbReference type="GO" id="GO:0006402">
    <property type="term" value="P:mRNA catabolic process"/>
    <property type="evidence" value="ECO:0007669"/>
    <property type="project" value="UniProtKB-UniRule"/>
</dbReference>
<feature type="coiled-coil region" evidence="7">
    <location>
        <begin position="77"/>
        <end position="174"/>
    </location>
</feature>
<reference evidence="9 10" key="1">
    <citation type="submission" date="2011-05" db="EMBL/GenBank/DDBJ databases">
        <title>Whole genome sequence of Microlunatus phosphovorus NM-1.</title>
        <authorList>
            <person name="Hosoyama A."/>
            <person name="Sasaki K."/>
            <person name="Harada T."/>
            <person name="Igarashi R."/>
            <person name="Kawakoshi A."/>
            <person name="Sasagawa M."/>
            <person name="Fukada J."/>
            <person name="Nakamura S."/>
            <person name="Katano Y."/>
            <person name="Hanada S."/>
            <person name="Kamagata Y."/>
            <person name="Nakamura N."/>
            <person name="Yamazaki S."/>
            <person name="Fujita N."/>
        </authorList>
    </citation>
    <scope>NUCLEOTIDE SEQUENCE [LARGE SCALE GENOMIC DNA]</scope>
    <source>
        <strain evidence="10">ATCC 700054 / DSM 10555 / JCM 9379 / NBRC 101784 / NCIMB 13414 / VKM Ac-1990 / NM-1</strain>
    </source>
</reference>
<dbReference type="EC" id="3.1.-.-" evidence="5 6"/>
<dbReference type="eggNOG" id="COG3064">
    <property type="taxonomic scope" value="Bacteria"/>
</dbReference>
<dbReference type="OrthoDB" id="9803205at2"/>
<dbReference type="PROSITE" id="PS50084">
    <property type="entry name" value="KH_TYPE_1"/>
    <property type="match status" value="1"/>
</dbReference>
<dbReference type="Proteomes" id="UP000007947">
    <property type="component" value="Chromosome"/>
</dbReference>
<keyword evidence="5" id="KW-0472">Membrane</keyword>
<dbReference type="HAMAP" id="MF_00335">
    <property type="entry name" value="RNase_Y"/>
    <property type="match status" value="1"/>
</dbReference>
<keyword evidence="5" id="KW-0812">Transmembrane</keyword>
<dbReference type="Pfam" id="PF01966">
    <property type="entry name" value="HD"/>
    <property type="match status" value="1"/>
</dbReference>
<dbReference type="GO" id="GO:0005886">
    <property type="term" value="C:plasma membrane"/>
    <property type="evidence" value="ECO:0007669"/>
    <property type="project" value="UniProtKB-SubCell"/>
</dbReference>
<keyword evidence="7" id="KW-0175">Coiled coil</keyword>
<keyword evidence="1 5" id="KW-0540">Nuclease</keyword>
<keyword evidence="3 5" id="KW-0378">Hydrolase</keyword>
<dbReference type="Pfam" id="PF12072">
    <property type="entry name" value="RNase_Y_N"/>
    <property type="match status" value="1"/>
</dbReference>
<dbReference type="AlphaFoldDB" id="F5XDV8"/>
<dbReference type="InterPro" id="IPR004088">
    <property type="entry name" value="KH_dom_type_1"/>
</dbReference>
<evidence type="ECO:0000256" key="2">
    <source>
        <dbReference type="ARBA" id="ARBA00022759"/>
    </source>
</evidence>
<evidence type="ECO:0000313" key="9">
    <source>
        <dbReference type="EMBL" id="BAK35131.1"/>
    </source>
</evidence>
<dbReference type="InterPro" id="IPR003607">
    <property type="entry name" value="HD/PDEase_dom"/>
</dbReference>
<feature type="domain" description="HD" evidence="8">
    <location>
        <begin position="357"/>
        <end position="450"/>
    </location>
</feature>
<dbReference type="CDD" id="cd22431">
    <property type="entry name" value="KH-I_RNaseY"/>
    <property type="match status" value="1"/>
</dbReference>
<dbReference type="InterPro" id="IPR036612">
    <property type="entry name" value="KH_dom_type_1_sf"/>
</dbReference>
<comment type="function">
    <text evidence="5">Endoribonuclease that initiates mRNA decay.</text>
</comment>
<comment type="similarity">
    <text evidence="5">Belongs to the RNase Y family.</text>
</comment>
<dbReference type="STRING" id="1032480.MLP_21170"/>
<dbReference type="SUPFAM" id="SSF109604">
    <property type="entry name" value="HD-domain/PDEase-like"/>
    <property type="match status" value="1"/>
</dbReference>
<dbReference type="SMART" id="SM00471">
    <property type="entry name" value="HDc"/>
    <property type="match status" value="1"/>
</dbReference>
<dbReference type="PANTHER" id="PTHR12826:SF15">
    <property type="entry name" value="RIBONUCLEASE Y"/>
    <property type="match status" value="1"/>
</dbReference>
<dbReference type="NCBIfam" id="TIGR03319">
    <property type="entry name" value="RNase_Y"/>
    <property type="match status" value="1"/>
</dbReference>
<organism evidence="9 10">
    <name type="scientific">Microlunatus phosphovorus (strain ATCC 700054 / DSM 10555 / JCM 9379 / NBRC 101784 / NCIMB 13414 / VKM Ac-1990 / NM-1)</name>
    <dbReference type="NCBI Taxonomy" id="1032480"/>
    <lineage>
        <taxon>Bacteria</taxon>
        <taxon>Bacillati</taxon>
        <taxon>Actinomycetota</taxon>
        <taxon>Actinomycetes</taxon>
        <taxon>Propionibacteriales</taxon>
        <taxon>Propionibacteriaceae</taxon>
        <taxon>Microlunatus</taxon>
    </lineage>
</organism>
<dbReference type="SMART" id="SM00322">
    <property type="entry name" value="KH"/>
    <property type="match status" value="1"/>
</dbReference>
<keyword evidence="10" id="KW-1185">Reference proteome</keyword>
<accession>F5XDV8</accession>
<dbReference type="RefSeq" id="WP_013863003.1">
    <property type="nucleotide sequence ID" value="NC_015635.1"/>
</dbReference>
<sequence length="541" mass="59481">MLNLGLFEILVLAGLFLLVIVVAAIGYLIYQRYAAKASASAAASPAVTAARNSQVLEAEELAHRIRADAEAQAAQVMAKAEAQVQAVEDSRREADEETRLRRSELRTQRLEVERREQRLAEREERLHADSRALEEKARYLDTTKAELKAQRRTLQEAEAESQQALERIAGLTAEQAKAELVAAVAHDAKRQAVIVARDIEREATKQAESRAQMIIVGAIQRLASDQTAESVVSAVHLPGDDMKGRIIGREGRNIRAFEQVTGVNVMIDDTPESVLLSCFDPVRRETARMTLTELVKDGRIHPARIEEVHERSKSQIEQQCLRAAEDALADVGISDLHPALVPILGSLQYRTSYGQNVLKHLVESGHIAALMAAELGLDVAQCRRAAFLHDIGKALTHEVEGSHAIVGADLARKYGENPDVVHAIEAHHNEVEVRTVEAVLVQAADAISGSRPGARRESIEAYVQRLEKLESLAAAHTGVDKVFAMQAGREIRVMVAPEQIDDIEAQVLARDLAKQIEEELTYPGQIKVVVVRESRATETAR</sequence>
<proteinExistence type="inferred from homology"/>
<dbReference type="EMBL" id="AP012204">
    <property type="protein sequence ID" value="BAK35131.1"/>
    <property type="molecule type" value="Genomic_DNA"/>
</dbReference>
<keyword evidence="4 5" id="KW-0694">RNA-binding</keyword>
<dbReference type="PANTHER" id="PTHR12826">
    <property type="entry name" value="RIBONUCLEASE Y"/>
    <property type="match status" value="1"/>
</dbReference>
<dbReference type="InterPro" id="IPR004087">
    <property type="entry name" value="KH_dom"/>
</dbReference>
<evidence type="ECO:0000256" key="6">
    <source>
        <dbReference type="NCBIfam" id="TIGR03319"/>
    </source>
</evidence>
<evidence type="ECO:0000256" key="1">
    <source>
        <dbReference type="ARBA" id="ARBA00022722"/>
    </source>
</evidence>
<dbReference type="HOGENOM" id="CLU_028328_1_0_11"/>
<keyword evidence="5" id="KW-1003">Cell membrane</keyword>
<dbReference type="Pfam" id="PF00013">
    <property type="entry name" value="KH_1"/>
    <property type="match status" value="1"/>
</dbReference>
<protein>
    <recommendedName>
        <fullName evidence="5 6">Ribonuclease Y</fullName>
        <shortName evidence="5">RNase Y</shortName>
        <ecNumber evidence="5 6">3.1.-.-</ecNumber>
    </recommendedName>
</protein>
<dbReference type="Gene3D" id="1.10.3210.10">
    <property type="entry name" value="Hypothetical protein af1432"/>
    <property type="match status" value="1"/>
</dbReference>
<dbReference type="SUPFAM" id="SSF54791">
    <property type="entry name" value="Eukaryotic type KH-domain (KH-domain type I)"/>
    <property type="match status" value="1"/>
</dbReference>